<feature type="transmembrane region" description="Helical" evidence="2">
    <location>
        <begin position="322"/>
        <end position="344"/>
    </location>
</feature>
<feature type="transmembrane region" description="Helical" evidence="2">
    <location>
        <begin position="404"/>
        <end position="430"/>
    </location>
</feature>
<evidence type="ECO:0000313" key="3">
    <source>
        <dbReference type="EMBL" id="SEK50830.1"/>
    </source>
</evidence>
<feature type="transmembrane region" description="Helical" evidence="2">
    <location>
        <begin position="281"/>
        <end position="301"/>
    </location>
</feature>
<sequence>MPFEGLIGFWADSLSLSIGIWVVILMTLAYGARAWAHRLIHETARFTSLLARYMARAVRRATVRLRRWYLRYLRGVEARRLEGRVERVYRDIHGRVNRDLGGFPALQQRIHRHIDALEHDYHSAHDQVPEEPGWMRTANALAAAPPKADPRVGQVLEEIHDSLARSGREALEEYRRASQSRMEILKGLLPAWREVGDHIQQMERVVRGVSDQTKNLDRMVGQYRRLAQGGVPARTLTLASFGTLAVSGLVLVLLGLCAAVLFFLVVPPMEQVLGGAPGSSVAPWAVASLVLLLLLGGGMMTEARQVSRIIPAFGAMDPRGRQWAFTVGLMLVVLTVLLCATLAASRDFYVAQGDALHMLLEGEPELLWPGVDWLSTLTRLALGGLLPLPLMLIALPLQAFMQSVAVVGVGFVLLCLSLMETLLGGFALGARLSERLLKALYELLIFPPLLMERGYRAWCRKRSTDPRESSSARMPAELLTLPEVPSGRKGPGASNHDKP</sequence>
<dbReference type="AlphaFoldDB" id="A0A1H7HP72"/>
<keyword evidence="2" id="KW-0472">Membrane</keyword>
<gene>
    <name evidence="3" type="ORF">SAMN05444515_102196</name>
</gene>
<reference evidence="4" key="1">
    <citation type="submission" date="2016-10" db="EMBL/GenBank/DDBJ databases">
        <authorList>
            <person name="Varghese N."/>
            <person name="Submissions S."/>
        </authorList>
    </citation>
    <scope>NUCLEOTIDE SEQUENCE [LARGE SCALE GENOMIC DNA]</scope>
    <source>
        <strain evidence="4">DSM 241</strain>
    </source>
</reference>
<dbReference type="EMBL" id="FOAA01000002">
    <property type="protein sequence ID" value="SEK50830.1"/>
    <property type="molecule type" value="Genomic_DNA"/>
</dbReference>
<organism evidence="3 4">
    <name type="scientific">Ectothiorhodospira marina</name>
    <dbReference type="NCBI Taxonomy" id="1396821"/>
    <lineage>
        <taxon>Bacteria</taxon>
        <taxon>Pseudomonadati</taxon>
        <taxon>Pseudomonadota</taxon>
        <taxon>Gammaproteobacteria</taxon>
        <taxon>Chromatiales</taxon>
        <taxon>Ectothiorhodospiraceae</taxon>
        <taxon>Ectothiorhodospira</taxon>
    </lineage>
</organism>
<keyword evidence="4" id="KW-1185">Reference proteome</keyword>
<name>A0A1H7HP72_9GAMM</name>
<keyword evidence="2" id="KW-0812">Transmembrane</keyword>
<keyword evidence="2" id="KW-1133">Transmembrane helix</keyword>
<accession>A0A1H7HP72</accession>
<feature type="transmembrane region" description="Helical" evidence="2">
    <location>
        <begin position="6"/>
        <end position="30"/>
    </location>
</feature>
<feature type="region of interest" description="Disordered" evidence="1">
    <location>
        <begin position="465"/>
        <end position="499"/>
    </location>
</feature>
<feature type="transmembrane region" description="Helical" evidence="2">
    <location>
        <begin position="244"/>
        <end position="266"/>
    </location>
</feature>
<dbReference type="STRING" id="1396821.SAMN05444515_102196"/>
<dbReference type="OrthoDB" id="5411175at2"/>
<proteinExistence type="predicted"/>
<dbReference type="Proteomes" id="UP000199256">
    <property type="component" value="Unassembled WGS sequence"/>
</dbReference>
<feature type="transmembrane region" description="Helical" evidence="2">
    <location>
        <begin position="377"/>
        <end position="397"/>
    </location>
</feature>
<evidence type="ECO:0000256" key="2">
    <source>
        <dbReference type="SAM" id="Phobius"/>
    </source>
</evidence>
<evidence type="ECO:0000313" key="4">
    <source>
        <dbReference type="Proteomes" id="UP000199256"/>
    </source>
</evidence>
<protein>
    <submittedName>
        <fullName evidence="3">Uncharacterized protein</fullName>
    </submittedName>
</protein>
<evidence type="ECO:0000256" key="1">
    <source>
        <dbReference type="SAM" id="MobiDB-lite"/>
    </source>
</evidence>
<dbReference type="RefSeq" id="WP_090250992.1">
    <property type="nucleotide sequence ID" value="NZ_FOAA01000002.1"/>
</dbReference>